<feature type="compositionally biased region" description="Basic and acidic residues" evidence="6">
    <location>
        <begin position="79"/>
        <end position="90"/>
    </location>
</feature>
<sequence>MSAEENRKDKNRGSWVDSNPTPVQSTASDNRHSQHSSKGDSNISSSFRISIDNHSYDDKGKSWTSLIAPYPTLLNNNRDSQDSAKTDSKHSLRNSTSADNVNGQTIEKFNRDLSKNEKIALLIVMSLTVFLASIEVTAGLPVSSEIASSFNNLESYRWPVTAYLLTFCAFQPICGKFSDIFARKTIMLFAMATFLFGSLGAGAATNMSMLIAFRIIQGLGGGGPILGILFINDSWHWAFYANVAMGIFLLSALVLLMHPPYEPKPFLDDLTSVNYLEMIAQLSSVICFLLALAFIAENNQTQEYSGDVAVLFISSAIFLIIFIYMEKKATNPLIPWEFWDKEILVASACALFTGIAFALVAYIPLCCLIIQHAPASVIGLNAFVLLIGFVITSVASAALVKRLNMYGQFLVIGGIFNVIGFGILTAWDQYTLGFEVYMCLLIIGLGMGCILHTNFLVTQKVAKKHYKIPNTWCQFVTTTGVAIGITTFAAILQTRINANFRQLDSKTAEEILALSPQILITYDTGNLPAKYVEIMLDNFAHAFHSVFVGGTIMACLGLLFNILFTILHGTDAKDSKSDISITTASTCPRYDNVINNKIQVDVSEVKISKVYTQPPRKHSTIVPLNYAIDHGNGQVYNSRRVTIFSLQQ</sequence>
<feature type="compositionally biased region" description="Basic and acidic residues" evidence="6">
    <location>
        <begin position="1"/>
        <end position="12"/>
    </location>
</feature>
<protein>
    <submittedName>
        <fullName evidence="9">9074_t:CDS:1</fullName>
    </submittedName>
</protein>
<name>A0A9N8YY64_9GLOM</name>
<dbReference type="GO" id="GO:0022857">
    <property type="term" value="F:transmembrane transporter activity"/>
    <property type="evidence" value="ECO:0007669"/>
    <property type="project" value="InterPro"/>
</dbReference>
<keyword evidence="5 7" id="KW-0472">Membrane</keyword>
<feature type="transmembrane region" description="Helical" evidence="7">
    <location>
        <begin position="156"/>
        <end position="174"/>
    </location>
</feature>
<feature type="transmembrane region" description="Helical" evidence="7">
    <location>
        <begin position="186"/>
        <end position="205"/>
    </location>
</feature>
<dbReference type="Proteomes" id="UP000789739">
    <property type="component" value="Unassembled WGS sequence"/>
</dbReference>
<feature type="transmembrane region" description="Helical" evidence="7">
    <location>
        <begin position="475"/>
        <end position="492"/>
    </location>
</feature>
<evidence type="ECO:0000313" key="9">
    <source>
        <dbReference type="EMBL" id="CAG8463476.1"/>
    </source>
</evidence>
<evidence type="ECO:0000256" key="4">
    <source>
        <dbReference type="ARBA" id="ARBA00022989"/>
    </source>
</evidence>
<feature type="transmembrane region" description="Helical" evidence="7">
    <location>
        <begin position="308"/>
        <end position="325"/>
    </location>
</feature>
<feature type="region of interest" description="Disordered" evidence="6">
    <location>
        <begin position="1"/>
        <end position="44"/>
    </location>
</feature>
<dbReference type="EMBL" id="CAJVPI010000038">
    <property type="protein sequence ID" value="CAG8463476.1"/>
    <property type="molecule type" value="Genomic_DNA"/>
</dbReference>
<evidence type="ECO:0000256" key="1">
    <source>
        <dbReference type="ARBA" id="ARBA00004127"/>
    </source>
</evidence>
<keyword evidence="4 7" id="KW-1133">Transmembrane helix</keyword>
<dbReference type="Pfam" id="PF07690">
    <property type="entry name" value="MFS_1"/>
    <property type="match status" value="2"/>
</dbReference>
<evidence type="ECO:0000313" key="10">
    <source>
        <dbReference type="Proteomes" id="UP000789739"/>
    </source>
</evidence>
<evidence type="ECO:0000256" key="7">
    <source>
        <dbReference type="SAM" id="Phobius"/>
    </source>
</evidence>
<reference evidence="9" key="1">
    <citation type="submission" date="2021-06" db="EMBL/GenBank/DDBJ databases">
        <authorList>
            <person name="Kallberg Y."/>
            <person name="Tangrot J."/>
            <person name="Rosling A."/>
        </authorList>
    </citation>
    <scope>NUCLEOTIDE SEQUENCE</scope>
    <source>
        <strain evidence="9">BR232B</strain>
    </source>
</reference>
<comment type="subcellular location">
    <subcellularLocation>
        <location evidence="1">Endomembrane system</location>
        <topology evidence="1">Multi-pass membrane protein</topology>
    </subcellularLocation>
</comment>
<feature type="transmembrane region" description="Helical" evidence="7">
    <location>
        <begin position="278"/>
        <end position="296"/>
    </location>
</feature>
<dbReference type="AlphaFoldDB" id="A0A9N8YY64"/>
<evidence type="ECO:0000256" key="6">
    <source>
        <dbReference type="SAM" id="MobiDB-lite"/>
    </source>
</evidence>
<feature type="transmembrane region" description="Helical" evidence="7">
    <location>
        <begin position="345"/>
        <end position="370"/>
    </location>
</feature>
<dbReference type="InterPro" id="IPR011701">
    <property type="entry name" value="MFS"/>
</dbReference>
<dbReference type="PANTHER" id="PTHR23501">
    <property type="entry name" value="MAJOR FACILITATOR SUPERFAMILY"/>
    <property type="match status" value="1"/>
</dbReference>
<dbReference type="GO" id="GO:0005886">
    <property type="term" value="C:plasma membrane"/>
    <property type="evidence" value="ECO:0007669"/>
    <property type="project" value="TreeGrafter"/>
</dbReference>
<feature type="domain" description="Major facilitator superfamily (MFS) profile" evidence="8">
    <location>
        <begin position="121"/>
        <end position="569"/>
    </location>
</feature>
<feature type="transmembrane region" description="Helical" evidence="7">
    <location>
        <begin position="545"/>
        <end position="567"/>
    </location>
</feature>
<evidence type="ECO:0000259" key="8">
    <source>
        <dbReference type="PROSITE" id="PS50850"/>
    </source>
</evidence>
<feature type="transmembrane region" description="Helical" evidence="7">
    <location>
        <begin position="119"/>
        <end position="136"/>
    </location>
</feature>
<comment type="caution">
    <text evidence="9">The sequence shown here is derived from an EMBL/GenBank/DDBJ whole genome shotgun (WGS) entry which is preliminary data.</text>
</comment>
<organism evidence="9 10">
    <name type="scientific">Paraglomus brasilianum</name>
    <dbReference type="NCBI Taxonomy" id="144538"/>
    <lineage>
        <taxon>Eukaryota</taxon>
        <taxon>Fungi</taxon>
        <taxon>Fungi incertae sedis</taxon>
        <taxon>Mucoromycota</taxon>
        <taxon>Glomeromycotina</taxon>
        <taxon>Glomeromycetes</taxon>
        <taxon>Paraglomerales</taxon>
        <taxon>Paraglomeraceae</taxon>
        <taxon>Paraglomus</taxon>
    </lineage>
</organism>
<dbReference type="PANTHER" id="PTHR23501:SF191">
    <property type="entry name" value="VACUOLAR BASIC AMINO ACID TRANSPORTER 4"/>
    <property type="match status" value="1"/>
</dbReference>
<feature type="transmembrane region" description="Helical" evidence="7">
    <location>
        <begin position="434"/>
        <end position="455"/>
    </location>
</feature>
<feature type="region of interest" description="Disordered" evidence="6">
    <location>
        <begin position="74"/>
        <end position="99"/>
    </location>
</feature>
<dbReference type="OrthoDB" id="10021397at2759"/>
<keyword evidence="2" id="KW-0813">Transport</keyword>
<dbReference type="InterPro" id="IPR036259">
    <property type="entry name" value="MFS_trans_sf"/>
</dbReference>
<evidence type="ECO:0000256" key="3">
    <source>
        <dbReference type="ARBA" id="ARBA00022692"/>
    </source>
</evidence>
<evidence type="ECO:0000256" key="2">
    <source>
        <dbReference type="ARBA" id="ARBA00022448"/>
    </source>
</evidence>
<dbReference type="PROSITE" id="PS50850">
    <property type="entry name" value="MFS"/>
    <property type="match status" value="1"/>
</dbReference>
<dbReference type="SUPFAM" id="SSF103473">
    <property type="entry name" value="MFS general substrate transporter"/>
    <property type="match status" value="1"/>
</dbReference>
<feature type="transmembrane region" description="Helical" evidence="7">
    <location>
        <begin position="211"/>
        <end position="231"/>
    </location>
</feature>
<keyword evidence="10" id="KW-1185">Reference proteome</keyword>
<dbReference type="Gene3D" id="1.20.1720.10">
    <property type="entry name" value="Multidrug resistance protein D"/>
    <property type="match status" value="1"/>
</dbReference>
<gene>
    <name evidence="9" type="ORF">PBRASI_LOCUS709</name>
</gene>
<feature type="transmembrane region" description="Helical" evidence="7">
    <location>
        <begin position="406"/>
        <end position="427"/>
    </location>
</feature>
<feature type="transmembrane region" description="Helical" evidence="7">
    <location>
        <begin position="238"/>
        <end position="258"/>
    </location>
</feature>
<accession>A0A9N8YY64</accession>
<dbReference type="InterPro" id="IPR020846">
    <property type="entry name" value="MFS_dom"/>
</dbReference>
<proteinExistence type="predicted"/>
<feature type="compositionally biased region" description="Polar residues" evidence="6">
    <location>
        <begin position="16"/>
        <end position="28"/>
    </location>
</feature>
<keyword evidence="3 7" id="KW-0812">Transmembrane</keyword>
<evidence type="ECO:0000256" key="5">
    <source>
        <dbReference type="ARBA" id="ARBA00023136"/>
    </source>
</evidence>
<dbReference type="GO" id="GO:0012505">
    <property type="term" value="C:endomembrane system"/>
    <property type="evidence" value="ECO:0007669"/>
    <property type="project" value="UniProtKB-SubCell"/>
</dbReference>
<feature type="transmembrane region" description="Helical" evidence="7">
    <location>
        <begin position="377"/>
        <end position="400"/>
    </location>
</feature>